<reference evidence="1 2" key="1">
    <citation type="submission" date="2022-06" db="EMBL/GenBank/DDBJ databases">
        <title>Sequencing the genomes of 1000 actinobacteria strains.</title>
        <authorList>
            <person name="Klenk H.-P."/>
        </authorList>
    </citation>
    <scope>NUCLEOTIDE SEQUENCE [LARGE SCALE GENOMIC DNA]</scope>
    <source>
        <strain evidence="1 2">DSM 41656</strain>
    </source>
</reference>
<dbReference type="Proteomes" id="UP001206483">
    <property type="component" value="Unassembled WGS sequence"/>
</dbReference>
<evidence type="ECO:0000313" key="2">
    <source>
        <dbReference type="Proteomes" id="UP001206483"/>
    </source>
</evidence>
<organism evidence="1 2">
    <name type="scientific">Kitasatospora paracochleata</name>
    <dbReference type="NCBI Taxonomy" id="58354"/>
    <lineage>
        <taxon>Bacteria</taxon>
        <taxon>Bacillati</taxon>
        <taxon>Actinomycetota</taxon>
        <taxon>Actinomycetes</taxon>
        <taxon>Kitasatosporales</taxon>
        <taxon>Streptomycetaceae</taxon>
        <taxon>Kitasatospora</taxon>
    </lineage>
</organism>
<gene>
    <name evidence="1" type="ORF">FHR36_007218</name>
</gene>
<evidence type="ECO:0000313" key="1">
    <source>
        <dbReference type="EMBL" id="MCP2314019.1"/>
    </source>
</evidence>
<dbReference type="RefSeq" id="WP_253804356.1">
    <property type="nucleotide sequence ID" value="NZ_BAAAUB010000131.1"/>
</dbReference>
<keyword evidence="2" id="KW-1185">Reference proteome</keyword>
<sequence>MKDAVQSVKRFTDCHLPDDRCRECGAEDVPLTPGKPEPYGPGVERETCICAGCRRGKDRHDDPGDS</sequence>
<comment type="caution">
    <text evidence="1">The sequence shown here is derived from an EMBL/GenBank/DDBJ whole genome shotgun (WGS) entry which is preliminary data.</text>
</comment>
<protein>
    <submittedName>
        <fullName evidence="1">Uncharacterized protein</fullName>
    </submittedName>
</protein>
<proteinExistence type="predicted"/>
<dbReference type="EMBL" id="JAMZDX010000008">
    <property type="protein sequence ID" value="MCP2314019.1"/>
    <property type="molecule type" value="Genomic_DNA"/>
</dbReference>
<name>A0ABT1J989_9ACTN</name>
<accession>A0ABT1J989</accession>